<dbReference type="PATRIC" id="fig|279058.17.peg.3735"/>
<name>A0A127PTS2_9BURK</name>
<keyword evidence="2" id="KW-1185">Reference proteome</keyword>
<dbReference type="AlphaFoldDB" id="A0A127PTS2"/>
<dbReference type="EMBL" id="CP013235">
    <property type="protein sequence ID" value="AMP11128.1"/>
    <property type="molecule type" value="Genomic_DNA"/>
</dbReference>
<reference evidence="1 2" key="1">
    <citation type="submission" date="2015-11" db="EMBL/GenBank/DDBJ databases">
        <title>Exploring the genomic traits of fungus-feeding bacterial genus Collimonas.</title>
        <authorList>
            <person name="Song C."/>
            <person name="Schmidt R."/>
            <person name="de Jager V."/>
            <person name="Krzyzanowska D."/>
            <person name="Jongedijk E."/>
            <person name="Cankar K."/>
            <person name="Beekwilder J."/>
            <person name="van Veen A."/>
            <person name="de Boer W."/>
            <person name="van Veen J.A."/>
            <person name="Garbeva P."/>
        </authorList>
    </citation>
    <scope>NUCLEOTIDE SEQUENCE [LARGE SCALE GENOMIC DNA]</scope>
    <source>
        <strain evidence="1 2">Ter282</strain>
    </source>
</reference>
<sequence length="71" mass="7775">MLAMVADFIIAQTDAANQQPIDSFDLVMARTAFRQTKAGQASHIGFFRITLIGAGLSKICESKPLLRYTTL</sequence>
<organism evidence="1 2">
    <name type="scientific">Collimonas arenae</name>
    <dbReference type="NCBI Taxonomy" id="279058"/>
    <lineage>
        <taxon>Bacteria</taxon>
        <taxon>Pseudomonadati</taxon>
        <taxon>Pseudomonadota</taxon>
        <taxon>Betaproteobacteria</taxon>
        <taxon>Burkholderiales</taxon>
        <taxon>Oxalobacteraceae</taxon>
        <taxon>Collimonas</taxon>
    </lineage>
</organism>
<protein>
    <submittedName>
        <fullName evidence="1">Uncharacterized protein</fullName>
    </submittedName>
</protein>
<proteinExistence type="predicted"/>
<evidence type="ECO:0000313" key="1">
    <source>
        <dbReference type="EMBL" id="AMP11128.1"/>
    </source>
</evidence>
<dbReference type="Proteomes" id="UP000071778">
    <property type="component" value="Chromosome"/>
</dbReference>
<accession>A0A127PTS2</accession>
<dbReference type="RefSeq" id="WP_061534201.1">
    <property type="nucleotide sequence ID" value="NZ_CP013233.1"/>
</dbReference>
<evidence type="ECO:0000313" key="2">
    <source>
        <dbReference type="Proteomes" id="UP000071778"/>
    </source>
</evidence>
<gene>
    <name evidence="1" type="ORF">CAter282_3439</name>
</gene>